<evidence type="ECO:0000313" key="2">
    <source>
        <dbReference type="Proteomes" id="UP000001055"/>
    </source>
</evidence>
<dbReference type="GeneID" id="5978972"/>
<organism evidence="1 2">
    <name type="scientific">Phaeosphaeria nodorum (strain SN15 / ATCC MYA-4574 / FGSC 10173)</name>
    <name type="common">Glume blotch fungus</name>
    <name type="synonym">Parastagonospora nodorum</name>
    <dbReference type="NCBI Taxonomy" id="321614"/>
    <lineage>
        <taxon>Eukaryota</taxon>
        <taxon>Fungi</taxon>
        <taxon>Dikarya</taxon>
        <taxon>Ascomycota</taxon>
        <taxon>Pezizomycotina</taxon>
        <taxon>Dothideomycetes</taxon>
        <taxon>Pleosporomycetidae</taxon>
        <taxon>Pleosporales</taxon>
        <taxon>Pleosporineae</taxon>
        <taxon>Phaeosphaeriaceae</taxon>
        <taxon>Parastagonospora</taxon>
    </lineage>
</organism>
<dbReference type="InParanoid" id="Q0U8T7"/>
<dbReference type="EMBL" id="CH445344">
    <property type="protein sequence ID" value="EAT80871.1"/>
    <property type="molecule type" value="Genomic_DNA"/>
</dbReference>
<evidence type="ECO:0000313" key="1">
    <source>
        <dbReference type="EMBL" id="EAT80871.1"/>
    </source>
</evidence>
<name>Q0U8T7_PHANO</name>
<dbReference type="KEGG" id="pno:SNOG_11827"/>
<accession>Q0U8T7</accession>
<gene>
    <name evidence="1" type="ORF">SNOG_11827</name>
</gene>
<protein>
    <submittedName>
        <fullName evidence="1">Uncharacterized protein</fullName>
    </submittedName>
</protein>
<reference evidence="2" key="1">
    <citation type="journal article" date="2007" name="Plant Cell">
        <title>Dothideomycete-plant interactions illuminated by genome sequencing and EST analysis of the wheat pathogen Stagonospora nodorum.</title>
        <authorList>
            <person name="Hane J.K."/>
            <person name="Lowe R.G."/>
            <person name="Solomon P.S."/>
            <person name="Tan K.C."/>
            <person name="Schoch C.L."/>
            <person name="Spatafora J.W."/>
            <person name="Crous P.W."/>
            <person name="Kodira C."/>
            <person name="Birren B.W."/>
            <person name="Galagan J.E."/>
            <person name="Torriani S.F."/>
            <person name="McDonald B.A."/>
            <person name="Oliver R.P."/>
        </authorList>
    </citation>
    <scope>NUCLEOTIDE SEQUENCE [LARGE SCALE GENOMIC DNA]</scope>
    <source>
        <strain evidence="2">SN15 / ATCC MYA-4574 / FGSC 10173</strain>
    </source>
</reference>
<dbReference type="Proteomes" id="UP000001055">
    <property type="component" value="Unassembled WGS sequence"/>
</dbReference>
<sequence>MAALLRFLPLEGNNIDKTNLATNESTHATNSKSLSMSSQGLQLPKLPIAPKHQAPPEIFTLQRQYTLDVLDLEDKASNLLRTSCTKAQNVAVNKTLQALTAQANRGIMGATVPVA</sequence>
<dbReference type="AlphaFoldDB" id="Q0U8T7"/>
<proteinExistence type="predicted"/>
<dbReference type="RefSeq" id="XP_001802064.1">
    <property type="nucleotide sequence ID" value="XM_001802012.1"/>
</dbReference>